<evidence type="ECO:0000256" key="1">
    <source>
        <dbReference type="SAM" id="SignalP"/>
    </source>
</evidence>
<feature type="chain" id="PRO_5009643843" evidence="1">
    <location>
        <begin position="21"/>
        <end position="131"/>
    </location>
</feature>
<organism evidence="2 3">
    <name type="scientific">Flavobacterium johnsoniae</name>
    <name type="common">Cytophaga johnsonae</name>
    <dbReference type="NCBI Taxonomy" id="986"/>
    <lineage>
        <taxon>Bacteria</taxon>
        <taxon>Pseudomonadati</taxon>
        <taxon>Bacteroidota</taxon>
        <taxon>Flavobacteriia</taxon>
        <taxon>Flavobacteriales</taxon>
        <taxon>Flavobacteriaceae</taxon>
        <taxon>Flavobacterium</taxon>
    </lineage>
</organism>
<dbReference type="Proteomes" id="UP000182826">
    <property type="component" value="Unassembled WGS sequence"/>
</dbReference>
<dbReference type="RefSeq" id="WP_071634642.1">
    <property type="nucleotide sequence ID" value="NZ_MLFK01000001.1"/>
</dbReference>
<keyword evidence="1" id="KW-0732">Signal</keyword>
<proteinExistence type="predicted"/>
<evidence type="ECO:0000313" key="2">
    <source>
        <dbReference type="EMBL" id="OIV43667.1"/>
    </source>
</evidence>
<accession>A0A1J7BYI3</accession>
<dbReference type="OrthoDB" id="1367788at2"/>
<comment type="caution">
    <text evidence="2">The sequence shown here is derived from an EMBL/GenBank/DDBJ whole genome shotgun (WGS) entry which is preliminary data.</text>
</comment>
<feature type="signal peptide" evidence="1">
    <location>
        <begin position="1"/>
        <end position="20"/>
    </location>
</feature>
<sequence length="131" mass="14778">MKRLAYIVTCFLTLVLFASAKNKPAISMQHAHNQFEHQFLSKDLSGSTNYTSIDLIDFDDDLYAEDIDETDNSKQSSDHFAIPEFGDVISFLFNHQSFKSSVCTKVSQHTAHTTAIPLYILFHSMIIPSGK</sequence>
<name>A0A1J7BYI3_FLAJO</name>
<protein>
    <submittedName>
        <fullName evidence="2">Uncharacterized protein</fullName>
    </submittedName>
</protein>
<reference evidence="2 3" key="1">
    <citation type="submission" date="2016-10" db="EMBL/GenBank/DDBJ databases">
        <title>Draft Genome Sequence of Rhizobacteria Flavobacterium johnsoniae CI04.</title>
        <authorList>
            <person name="Bravo J.I."/>
            <person name="Lozano G.L."/>
            <person name="Handelsman J."/>
        </authorList>
    </citation>
    <scope>NUCLEOTIDE SEQUENCE [LARGE SCALE GENOMIC DNA]</scope>
    <source>
        <strain evidence="2 3">CI04</strain>
    </source>
</reference>
<dbReference type="AlphaFoldDB" id="A0A1J7BYI3"/>
<gene>
    <name evidence="2" type="ORF">BKM63_00210</name>
</gene>
<evidence type="ECO:0000313" key="3">
    <source>
        <dbReference type="Proteomes" id="UP000182826"/>
    </source>
</evidence>
<keyword evidence="3" id="KW-1185">Reference proteome</keyword>
<dbReference type="EMBL" id="MLFK01000001">
    <property type="protein sequence ID" value="OIV43667.1"/>
    <property type="molecule type" value="Genomic_DNA"/>
</dbReference>